<dbReference type="AlphaFoldDB" id="A0A5Q4YWR1"/>
<reference evidence="2 3" key="1">
    <citation type="submission" date="2019-08" db="EMBL/GenBank/DDBJ databases">
        <authorList>
            <person name="Herpell B J."/>
        </authorList>
    </citation>
    <scope>NUCLEOTIDE SEQUENCE [LARGE SCALE GENOMIC DNA]</scope>
    <source>
        <strain evidence="3">Msb3</strain>
        <plasmid evidence="2 3">pI</plasmid>
    </source>
</reference>
<sequence length="153" mass="16285">MRNRKPRPQSAGPGRAARQTSPDAPLAVPRPGEQKRTALGLCPARATQSSRVALLCEGALPARAFRAIAQVACRPFPLIAHTRDLSRPRPDVKACGAVLSLRACPPQHPALASLTHGLNRLASSQGDELRGTAATLEPDKRPPKGKPYDGLRI</sequence>
<evidence type="ECO:0000313" key="2">
    <source>
        <dbReference type="EMBL" id="VVD31022.1"/>
    </source>
</evidence>
<keyword evidence="2" id="KW-0614">Plasmid</keyword>
<protein>
    <submittedName>
        <fullName evidence="2">Uncharacterized protein</fullName>
    </submittedName>
</protein>
<proteinExistence type="predicted"/>
<dbReference type="EMBL" id="LR699555">
    <property type="protein sequence ID" value="VVD31022.1"/>
    <property type="molecule type" value="Genomic_DNA"/>
</dbReference>
<evidence type="ECO:0000256" key="1">
    <source>
        <dbReference type="SAM" id="MobiDB-lite"/>
    </source>
</evidence>
<gene>
    <name evidence="2" type="ORF">PDMSB3_0186</name>
</gene>
<geneLocation type="plasmid" evidence="2 3">
    <name>pI</name>
</geneLocation>
<evidence type="ECO:0000313" key="3">
    <source>
        <dbReference type="Proteomes" id="UP000325811"/>
    </source>
</evidence>
<keyword evidence="3" id="KW-1185">Reference proteome</keyword>
<organism evidence="2 3">
    <name type="scientific">Paraburkholderia dioscoreae</name>
    <dbReference type="NCBI Taxonomy" id="2604047"/>
    <lineage>
        <taxon>Bacteria</taxon>
        <taxon>Pseudomonadati</taxon>
        <taxon>Pseudomonadota</taxon>
        <taxon>Betaproteobacteria</taxon>
        <taxon>Burkholderiales</taxon>
        <taxon>Burkholderiaceae</taxon>
        <taxon>Paraburkholderia</taxon>
    </lineage>
</organism>
<name>A0A5Q4YWR1_9BURK</name>
<dbReference type="KEGG" id="pdio:PDMSB3_0186.2"/>
<dbReference type="Proteomes" id="UP000325811">
    <property type="component" value="Plasmid pI"/>
</dbReference>
<feature type="region of interest" description="Disordered" evidence="1">
    <location>
        <begin position="1"/>
        <end position="35"/>
    </location>
</feature>
<feature type="region of interest" description="Disordered" evidence="1">
    <location>
        <begin position="127"/>
        <end position="153"/>
    </location>
</feature>
<feature type="compositionally biased region" description="Basic and acidic residues" evidence="1">
    <location>
        <begin position="137"/>
        <end position="153"/>
    </location>
</feature>
<accession>A0A5Q4YWR1</accession>